<reference evidence="1 2" key="1">
    <citation type="journal article" date="2013" name="Proc. Natl. Acad. Sci. U.S.A.">
        <title>Genome of an arbuscular mycorrhizal fungus provides insight into the oldest plant symbiosis.</title>
        <authorList>
            <person name="Tisserant E."/>
            <person name="Malbreil M."/>
            <person name="Kuo A."/>
            <person name="Kohler A."/>
            <person name="Symeonidi A."/>
            <person name="Balestrini R."/>
            <person name="Charron P."/>
            <person name="Duensing N."/>
            <person name="Frei Dit Frey N."/>
            <person name="Gianinazzi-Pearson V."/>
            <person name="Gilbert L.B."/>
            <person name="Handa Y."/>
            <person name="Herr J.R."/>
            <person name="Hijri M."/>
            <person name="Koul R."/>
            <person name="Kawaguchi M."/>
            <person name="Krajinski F."/>
            <person name="Lammers P.J."/>
            <person name="Masclaux F.G."/>
            <person name="Murat C."/>
            <person name="Morin E."/>
            <person name="Ndikumana S."/>
            <person name="Pagni M."/>
            <person name="Petitpierre D."/>
            <person name="Requena N."/>
            <person name="Rosikiewicz P."/>
            <person name="Riley R."/>
            <person name="Saito K."/>
            <person name="San Clemente H."/>
            <person name="Shapiro H."/>
            <person name="van Tuinen D."/>
            <person name="Becard G."/>
            <person name="Bonfante P."/>
            <person name="Paszkowski U."/>
            <person name="Shachar-Hill Y.Y."/>
            <person name="Tuskan G.A."/>
            <person name="Young P.W."/>
            <person name="Sanders I.R."/>
            <person name="Henrissat B."/>
            <person name="Rensing S.A."/>
            <person name="Grigoriev I.V."/>
            <person name="Corradi N."/>
            <person name="Roux C."/>
            <person name="Martin F."/>
        </authorList>
    </citation>
    <scope>NUCLEOTIDE SEQUENCE [LARGE SCALE GENOMIC DNA]</scope>
    <source>
        <strain evidence="1 2">DAOM 197198</strain>
    </source>
</reference>
<dbReference type="Proteomes" id="UP000018888">
    <property type="component" value="Unassembled WGS sequence"/>
</dbReference>
<dbReference type="AlphaFoldDB" id="A0A2P4Q2B6"/>
<comment type="caution">
    <text evidence="1">The sequence shown here is derived from an EMBL/GenBank/DDBJ whole genome shotgun (WGS) entry which is preliminary data.</text>
</comment>
<sequence>MFCFLSTFIEKINLFSRVSVNLRTLLILRKVQEEKLFYFKEKYFLYTDYFFFYSIYC</sequence>
<proteinExistence type="predicted"/>
<keyword evidence="2" id="KW-1185">Reference proteome</keyword>
<accession>A0A2P4Q2B6</accession>
<dbReference type="EMBL" id="AUPC02000104">
    <property type="protein sequence ID" value="POG71732.1"/>
    <property type="molecule type" value="Genomic_DNA"/>
</dbReference>
<gene>
    <name evidence="1" type="ORF">GLOIN_2v1602177</name>
</gene>
<protein>
    <submittedName>
        <fullName evidence="1">Uncharacterized protein</fullName>
    </submittedName>
</protein>
<name>A0A2P4Q2B6_RHIID</name>
<organism evidence="1 2">
    <name type="scientific">Rhizophagus irregularis (strain DAOM 181602 / DAOM 197198 / MUCL 43194)</name>
    <name type="common">Arbuscular mycorrhizal fungus</name>
    <name type="synonym">Glomus intraradices</name>
    <dbReference type="NCBI Taxonomy" id="747089"/>
    <lineage>
        <taxon>Eukaryota</taxon>
        <taxon>Fungi</taxon>
        <taxon>Fungi incertae sedis</taxon>
        <taxon>Mucoromycota</taxon>
        <taxon>Glomeromycotina</taxon>
        <taxon>Glomeromycetes</taxon>
        <taxon>Glomerales</taxon>
        <taxon>Glomeraceae</taxon>
        <taxon>Rhizophagus</taxon>
    </lineage>
</organism>
<evidence type="ECO:0000313" key="1">
    <source>
        <dbReference type="EMBL" id="POG71732.1"/>
    </source>
</evidence>
<reference evidence="1 2" key="2">
    <citation type="journal article" date="2018" name="New Phytol.">
        <title>High intraspecific genome diversity in the model arbuscular mycorrhizal symbiont Rhizophagus irregularis.</title>
        <authorList>
            <person name="Chen E.C.H."/>
            <person name="Morin E."/>
            <person name="Beaudet D."/>
            <person name="Noel J."/>
            <person name="Yildirir G."/>
            <person name="Ndikumana S."/>
            <person name="Charron P."/>
            <person name="St-Onge C."/>
            <person name="Giorgi J."/>
            <person name="Kruger M."/>
            <person name="Marton T."/>
            <person name="Ropars J."/>
            <person name="Grigoriev I.V."/>
            <person name="Hainaut M."/>
            <person name="Henrissat B."/>
            <person name="Roux C."/>
            <person name="Martin F."/>
            <person name="Corradi N."/>
        </authorList>
    </citation>
    <scope>NUCLEOTIDE SEQUENCE [LARGE SCALE GENOMIC DNA]</scope>
    <source>
        <strain evidence="1 2">DAOM 197198</strain>
    </source>
</reference>
<evidence type="ECO:0000313" key="2">
    <source>
        <dbReference type="Proteomes" id="UP000018888"/>
    </source>
</evidence>